<dbReference type="PANTHER" id="PTHR46386:SF1">
    <property type="entry name" value="NUCLEAR BODY PROTEIN SP140-LIKE PROTEIN"/>
    <property type="match status" value="1"/>
</dbReference>
<evidence type="ECO:0000313" key="3">
    <source>
        <dbReference type="Proteomes" id="UP000694414"/>
    </source>
</evidence>
<dbReference type="GeneTree" id="ENSGT00940000162212"/>
<dbReference type="GO" id="GO:0005634">
    <property type="term" value="C:nucleus"/>
    <property type="evidence" value="ECO:0007669"/>
    <property type="project" value="InterPro"/>
</dbReference>
<dbReference type="Pfam" id="PF03172">
    <property type="entry name" value="HSR"/>
    <property type="match status" value="1"/>
</dbReference>
<name>A0A8C8Z990_PROSS</name>
<proteinExistence type="predicted"/>
<feature type="domain" description="HSR" evidence="1">
    <location>
        <begin position="4"/>
        <end position="119"/>
    </location>
</feature>
<dbReference type="Ensembl" id="ENSPSMT00000017830.1">
    <property type="protein sequence ID" value="ENSPSMP00000015375.1"/>
    <property type="gene ID" value="ENSPSMG00000010950.1"/>
</dbReference>
<dbReference type="PROSITE" id="PS51414">
    <property type="entry name" value="HSR"/>
    <property type="match status" value="1"/>
</dbReference>
<evidence type="ECO:0000313" key="2">
    <source>
        <dbReference type="Ensembl" id="ENSPSMP00000015375.1"/>
    </source>
</evidence>
<dbReference type="InterPro" id="IPR043563">
    <property type="entry name" value="Sp110/Sp140/Sp140L-like"/>
</dbReference>
<dbReference type="PANTHER" id="PTHR46386">
    <property type="entry name" value="NUCLEAR BODY PROTEIN SP140"/>
    <property type="match status" value="1"/>
</dbReference>
<accession>A0A8C8Z990</accession>
<dbReference type="InterPro" id="IPR004865">
    <property type="entry name" value="HSR_dom"/>
</dbReference>
<dbReference type="GO" id="GO:0000981">
    <property type="term" value="F:DNA-binding transcription factor activity, RNA polymerase II-specific"/>
    <property type="evidence" value="ECO:0007669"/>
    <property type="project" value="TreeGrafter"/>
</dbReference>
<keyword evidence="3" id="KW-1185">Reference proteome</keyword>
<sequence length="119" mass="14193">MVSFFPRMSTEEQNIDGRLNYDLIFSYFKRLKVKISHAIEKTFPFLQLLRDHEFITNEMFEDCETSCRNLVPINNVVYNVLDELEKKFNLEVLKILFNEDNIKEYPGLTPIYEIFLNGT</sequence>
<reference evidence="2" key="2">
    <citation type="submission" date="2025-09" db="UniProtKB">
        <authorList>
            <consortium name="Ensembl"/>
        </authorList>
    </citation>
    <scope>IDENTIFICATION</scope>
</reference>
<evidence type="ECO:0000259" key="1">
    <source>
        <dbReference type="PROSITE" id="PS51414"/>
    </source>
</evidence>
<reference evidence="2" key="1">
    <citation type="submission" date="2025-08" db="UniProtKB">
        <authorList>
            <consortium name="Ensembl"/>
        </authorList>
    </citation>
    <scope>IDENTIFICATION</scope>
</reference>
<dbReference type="Proteomes" id="UP000694414">
    <property type="component" value="Unplaced"/>
</dbReference>
<dbReference type="AlphaFoldDB" id="A0A8C8Z990"/>
<protein>
    <recommendedName>
        <fullName evidence="1">HSR domain-containing protein</fullName>
    </recommendedName>
</protein>
<organism evidence="2 3">
    <name type="scientific">Prolemur simus</name>
    <name type="common">Greater bamboo lemur</name>
    <name type="synonym">Hapalemur simus</name>
    <dbReference type="NCBI Taxonomy" id="1328070"/>
    <lineage>
        <taxon>Eukaryota</taxon>
        <taxon>Metazoa</taxon>
        <taxon>Chordata</taxon>
        <taxon>Craniata</taxon>
        <taxon>Vertebrata</taxon>
        <taxon>Euteleostomi</taxon>
        <taxon>Mammalia</taxon>
        <taxon>Eutheria</taxon>
        <taxon>Euarchontoglires</taxon>
        <taxon>Primates</taxon>
        <taxon>Strepsirrhini</taxon>
        <taxon>Lemuriformes</taxon>
        <taxon>Lemuridae</taxon>
        <taxon>Prolemur</taxon>
    </lineage>
</organism>